<dbReference type="EMBL" id="GDIQ01051583">
    <property type="protein sequence ID" value="JAN43154.1"/>
    <property type="molecule type" value="Transcribed_RNA"/>
</dbReference>
<accession>A0A0P6FZF0</accession>
<organism evidence="1">
    <name type="scientific">Daphnia magna</name>
    <dbReference type="NCBI Taxonomy" id="35525"/>
    <lineage>
        <taxon>Eukaryota</taxon>
        <taxon>Metazoa</taxon>
        <taxon>Ecdysozoa</taxon>
        <taxon>Arthropoda</taxon>
        <taxon>Crustacea</taxon>
        <taxon>Branchiopoda</taxon>
        <taxon>Diplostraca</taxon>
        <taxon>Cladocera</taxon>
        <taxon>Anomopoda</taxon>
        <taxon>Daphniidae</taxon>
        <taxon>Daphnia</taxon>
    </lineage>
</organism>
<name>A0A0P6FZF0_9CRUS</name>
<reference evidence="1" key="1">
    <citation type="submission" date="2015-10" db="EMBL/GenBank/DDBJ databases">
        <title>EvidentialGene: Evidence-directed Construction of Complete mRNA Transcriptomes without Genomes.</title>
        <authorList>
            <person name="Gilbert D.G."/>
        </authorList>
    </citation>
    <scope>NUCLEOTIDE SEQUENCE</scope>
</reference>
<dbReference type="AlphaFoldDB" id="A0A0P6FZF0"/>
<protein>
    <submittedName>
        <fullName evidence="1">Uncharacterized protein</fullName>
    </submittedName>
</protein>
<sequence length="52" mass="5875">MIRPMQSKVCLSPTIAVRLISSINFCKISLSSASLLHTSRVVVFLFVIFWFS</sequence>
<evidence type="ECO:0000313" key="1">
    <source>
        <dbReference type="EMBL" id="JAN43154.1"/>
    </source>
</evidence>
<proteinExistence type="predicted"/>